<comment type="caution">
    <text evidence="5">The sequence shown here is derived from an EMBL/GenBank/DDBJ whole genome shotgun (WGS) entry which is preliminary data.</text>
</comment>
<evidence type="ECO:0000256" key="3">
    <source>
        <dbReference type="SAM" id="SignalP"/>
    </source>
</evidence>
<evidence type="ECO:0000256" key="1">
    <source>
        <dbReference type="ARBA" id="ARBA00005466"/>
    </source>
</evidence>
<dbReference type="SUPFAM" id="SSF56176">
    <property type="entry name" value="FAD-binding/transporter-associated domain-like"/>
    <property type="match status" value="1"/>
</dbReference>
<dbReference type="GO" id="GO:0016491">
    <property type="term" value="F:oxidoreductase activity"/>
    <property type="evidence" value="ECO:0007669"/>
    <property type="project" value="UniProtKB-KW"/>
</dbReference>
<dbReference type="InterPro" id="IPR006093">
    <property type="entry name" value="Oxy_OxRdtase_FAD_BS"/>
</dbReference>
<sequence length="603" mass="65389">MALSRSLFLACFFFFKASAQGFTSVTPQQWAALNSSVDGRLYVSVPIAQPCFDQLTGIVSGDTLAPNADKCSQIQSTWSNTTFRVQQFGAYEQTFSERLHGANCDLNALDPTDPEATTTPCSIGSIPPYHIDVRTAADIQAALKFVNKTNVPLVVKGTGHDYLGRSSAPNSLALWTKNLLNQTFHEDFVPEGCNESVGRALTNGAGVTWIQAYEGQSSFVVDARSRQLTVHGIVADANNATIVGGAFQSVGASGGWHMGGGHSFMSGKHGVGADTILQYKIVTADGKLRVANKCQNQDLFWALRGGGSGFGVSLESTIAAYPAYDIKVAIVQIQNITVDAQFEVFRVFARLRQRLANEGWGGAFLPEFTPGTMAISMVNPTLSDEEALDTFSPVIDYVNSINGTDGILVAVNGFQPSGNYLFVQRNYIATVPVGLGAFIGSRLLPMSSFTSGEETLDELIVAMKAGLKKVGPGVWPPMEILMDTPLLTPDTKKETSVHPAWRSSAFVMVWGVSYSHNTTAQEEKALMTNLHDALDIVRKVTPGSAEYVNEADILADNSSEVFWGPNYPALLAIKRKYDPHNVLTGWQYVGFDRRNPMFDRFNL</sequence>
<dbReference type="Proteomes" id="UP000559256">
    <property type="component" value="Unassembled WGS sequence"/>
</dbReference>
<dbReference type="Pfam" id="PF08031">
    <property type="entry name" value="BBE"/>
    <property type="match status" value="1"/>
</dbReference>
<proteinExistence type="inferred from homology"/>
<comment type="similarity">
    <text evidence="1">Belongs to the oxygen-dependent FAD-linked oxidoreductase family.</text>
</comment>
<dbReference type="InterPro" id="IPR016169">
    <property type="entry name" value="FAD-bd_PCMH_sub2"/>
</dbReference>
<feature type="chain" id="PRO_5034302992" description="FAD-binding PCMH-type domain-containing protein" evidence="3">
    <location>
        <begin position="20"/>
        <end position="603"/>
    </location>
</feature>
<dbReference type="InterPro" id="IPR050432">
    <property type="entry name" value="FAD-linked_Oxidoreductases_BP"/>
</dbReference>
<protein>
    <recommendedName>
        <fullName evidence="4">FAD-binding PCMH-type domain-containing protein</fullName>
    </recommendedName>
</protein>
<feature type="domain" description="FAD-binding PCMH-type" evidence="4">
    <location>
        <begin position="123"/>
        <end position="323"/>
    </location>
</feature>
<organism evidence="5 6">
    <name type="scientific">Tetrapyrgos nigripes</name>
    <dbReference type="NCBI Taxonomy" id="182062"/>
    <lineage>
        <taxon>Eukaryota</taxon>
        <taxon>Fungi</taxon>
        <taxon>Dikarya</taxon>
        <taxon>Basidiomycota</taxon>
        <taxon>Agaricomycotina</taxon>
        <taxon>Agaricomycetes</taxon>
        <taxon>Agaricomycetidae</taxon>
        <taxon>Agaricales</taxon>
        <taxon>Marasmiineae</taxon>
        <taxon>Marasmiaceae</taxon>
        <taxon>Tetrapyrgos</taxon>
    </lineage>
</organism>
<dbReference type="EMBL" id="JAACJM010000150">
    <property type="protein sequence ID" value="KAF5343050.1"/>
    <property type="molecule type" value="Genomic_DNA"/>
</dbReference>
<dbReference type="InterPro" id="IPR016166">
    <property type="entry name" value="FAD-bd_PCMH"/>
</dbReference>
<evidence type="ECO:0000256" key="2">
    <source>
        <dbReference type="ARBA" id="ARBA00023002"/>
    </source>
</evidence>
<evidence type="ECO:0000313" key="5">
    <source>
        <dbReference type="EMBL" id="KAF5343050.1"/>
    </source>
</evidence>
<evidence type="ECO:0000259" key="4">
    <source>
        <dbReference type="PROSITE" id="PS51387"/>
    </source>
</evidence>
<evidence type="ECO:0000313" key="6">
    <source>
        <dbReference type="Proteomes" id="UP000559256"/>
    </source>
</evidence>
<dbReference type="InterPro" id="IPR012951">
    <property type="entry name" value="BBE"/>
</dbReference>
<reference evidence="5 6" key="1">
    <citation type="journal article" date="2020" name="ISME J.">
        <title>Uncovering the hidden diversity of litter-decomposition mechanisms in mushroom-forming fungi.</title>
        <authorList>
            <person name="Floudas D."/>
            <person name="Bentzer J."/>
            <person name="Ahren D."/>
            <person name="Johansson T."/>
            <person name="Persson P."/>
            <person name="Tunlid A."/>
        </authorList>
    </citation>
    <scope>NUCLEOTIDE SEQUENCE [LARGE SCALE GENOMIC DNA]</scope>
    <source>
        <strain evidence="5 6">CBS 291.85</strain>
    </source>
</reference>
<dbReference type="PANTHER" id="PTHR13878">
    <property type="entry name" value="GULONOLACTONE OXIDASE"/>
    <property type="match status" value="1"/>
</dbReference>
<keyword evidence="3" id="KW-0732">Signal</keyword>
<dbReference type="PANTHER" id="PTHR13878:SF91">
    <property type="entry name" value="FAD BINDING DOMAIN PROTEIN (AFU_ORTHOLOGUE AFUA_6G12070)-RELATED"/>
    <property type="match status" value="1"/>
</dbReference>
<dbReference type="GO" id="GO:0071949">
    <property type="term" value="F:FAD binding"/>
    <property type="evidence" value="ECO:0007669"/>
    <property type="project" value="InterPro"/>
</dbReference>
<dbReference type="Gene3D" id="3.40.462.20">
    <property type="match status" value="1"/>
</dbReference>
<keyword evidence="6" id="KW-1185">Reference proteome</keyword>
<feature type="signal peptide" evidence="3">
    <location>
        <begin position="1"/>
        <end position="19"/>
    </location>
</feature>
<dbReference type="Pfam" id="PF01565">
    <property type="entry name" value="FAD_binding_4"/>
    <property type="match status" value="1"/>
</dbReference>
<gene>
    <name evidence="5" type="ORF">D9758_011134</name>
</gene>
<dbReference type="InterPro" id="IPR006094">
    <property type="entry name" value="Oxid_FAD_bind_N"/>
</dbReference>
<dbReference type="InterPro" id="IPR036318">
    <property type="entry name" value="FAD-bd_PCMH-like_sf"/>
</dbReference>
<accession>A0A8H5CJU7</accession>
<dbReference type="Gene3D" id="3.30.465.10">
    <property type="match status" value="2"/>
</dbReference>
<dbReference type="PROSITE" id="PS00862">
    <property type="entry name" value="OX2_COVAL_FAD"/>
    <property type="match status" value="1"/>
</dbReference>
<dbReference type="AlphaFoldDB" id="A0A8H5CJU7"/>
<keyword evidence="2" id="KW-0560">Oxidoreductase</keyword>
<name>A0A8H5CJU7_9AGAR</name>
<dbReference type="OrthoDB" id="9983560at2759"/>
<dbReference type="PROSITE" id="PS51387">
    <property type="entry name" value="FAD_PCMH"/>
    <property type="match status" value="1"/>
</dbReference>